<keyword evidence="2" id="KW-0732">Signal</keyword>
<name>A0ABU2WIW3_9GAMM</name>
<accession>A0ABU2WIW3</accession>
<feature type="signal peptide" evidence="2">
    <location>
        <begin position="1"/>
        <end position="31"/>
    </location>
</feature>
<evidence type="ECO:0000256" key="1">
    <source>
        <dbReference type="SAM" id="Coils"/>
    </source>
</evidence>
<gene>
    <name evidence="3" type="ORF">RM530_10525</name>
</gene>
<feature type="chain" id="PRO_5047179546" evidence="2">
    <location>
        <begin position="32"/>
        <end position="262"/>
    </location>
</feature>
<feature type="coiled-coil region" evidence="1">
    <location>
        <begin position="55"/>
        <end position="110"/>
    </location>
</feature>
<dbReference type="Pfam" id="PF11932">
    <property type="entry name" value="DUF3450"/>
    <property type="match status" value="1"/>
</dbReference>
<dbReference type="PIRSF" id="PIRSF028069">
    <property type="entry name" value="UCP028069"/>
    <property type="match status" value="1"/>
</dbReference>
<comment type="caution">
    <text evidence="3">The sequence shown here is derived from an EMBL/GenBank/DDBJ whole genome shotgun (WGS) entry which is preliminary data.</text>
</comment>
<evidence type="ECO:0000313" key="3">
    <source>
        <dbReference type="EMBL" id="MDT0497795.1"/>
    </source>
</evidence>
<dbReference type="InterPro" id="IPR016866">
    <property type="entry name" value="UCP028069"/>
</dbReference>
<organism evidence="3 4">
    <name type="scientific">Banduia mediterranea</name>
    <dbReference type="NCBI Taxonomy" id="3075609"/>
    <lineage>
        <taxon>Bacteria</taxon>
        <taxon>Pseudomonadati</taxon>
        <taxon>Pseudomonadota</taxon>
        <taxon>Gammaproteobacteria</taxon>
        <taxon>Nevskiales</taxon>
        <taxon>Algiphilaceae</taxon>
        <taxon>Banduia</taxon>
    </lineage>
</organism>
<sequence length="262" mass="29443">MLSQQLRSGASSAVHLIAGFILLSLVGTASAQTADRVINEQQAADNSARVSQQRVNALDDQAQKMLDEYRAAVRETKSLQQYNEQLSAQVQSQTEEVGSIQQQLEQIETTNREVYPMMQKMLATLESFVKLDAPFLPKERETRIAELKDMMSRADVTTAEKYRRLLEAYSVEMEYGRTIESYQGPLPGDQGNKQVDFLRVGRVALMYQTLDGEETGYWDEDAKSWVVDDGFHKSVTQGLRIAKKQAAPDLIIIPVHAPQEAK</sequence>
<keyword evidence="4" id="KW-1185">Reference proteome</keyword>
<evidence type="ECO:0000256" key="2">
    <source>
        <dbReference type="SAM" id="SignalP"/>
    </source>
</evidence>
<keyword evidence="1" id="KW-0175">Coiled coil</keyword>
<reference evidence="3 4" key="1">
    <citation type="submission" date="2023-09" db="EMBL/GenBank/DDBJ databases">
        <authorList>
            <person name="Rey-Velasco X."/>
        </authorList>
    </citation>
    <scope>NUCLEOTIDE SEQUENCE [LARGE SCALE GENOMIC DNA]</scope>
    <source>
        <strain evidence="3 4">W345</strain>
    </source>
</reference>
<dbReference type="Proteomes" id="UP001254608">
    <property type="component" value="Unassembled WGS sequence"/>
</dbReference>
<protein>
    <submittedName>
        <fullName evidence="3">DUF3450 domain-containing protein</fullName>
    </submittedName>
</protein>
<dbReference type="RefSeq" id="WP_311365186.1">
    <property type="nucleotide sequence ID" value="NZ_JAVRIC010000013.1"/>
</dbReference>
<evidence type="ECO:0000313" key="4">
    <source>
        <dbReference type="Proteomes" id="UP001254608"/>
    </source>
</evidence>
<dbReference type="EMBL" id="JAVRIC010000013">
    <property type="protein sequence ID" value="MDT0497795.1"/>
    <property type="molecule type" value="Genomic_DNA"/>
</dbReference>
<proteinExistence type="predicted"/>